<proteinExistence type="predicted"/>
<evidence type="ECO:0000313" key="2">
    <source>
        <dbReference type="Proteomes" id="UP000004625"/>
    </source>
</evidence>
<sequence>MSKRYGVWAKLSTIIAIGQLAYTVYQQVQSYRSNRSNHSR</sequence>
<organism evidence="1 2">
    <name type="scientific">Lentilactobacillus parafarraginis F0439</name>
    <dbReference type="NCBI Taxonomy" id="797515"/>
    <lineage>
        <taxon>Bacteria</taxon>
        <taxon>Bacillati</taxon>
        <taxon>Bacillota</taxon>
        <taxon>Bacilli</taxon>
        <taxon>Lactobacillales</taxon>
        <taxon>Lactobacillaceae</taxon>
        <taxon>Lentilactobacillus</taxon>
    </lineage>
</organism>
<gene>
    <name evidence="1" type="ORF">HMPREF9103_03061</name>
</gene>
<comment type="caution">
    <text evidence="1">The sequence shown here is derived from an EMBL/GenBank/DDBJ whole genome shotgun (WGS) entry which is preliminary data.</text>
</comment>
<keyword evidence="2" id="KW-1185">Reference proteome</keyword>
<accession>G9ZTH6</accession>
<dbReference type="AlphaFoldDB" id="G9ZTH6"/>
<reference evidence="1 2" key="1">
    <citation type="submission" date="2011-09" db="EMBL/GenBank/DDBJ databases">
        <authorList>
            <person name="Weinstock G."/>
            <person name="Sodergren E."/>
            <person name="Clifton S."/>
            <person name="Fulton L."/>
            <person name="Fulton B."/>
            <person name="Courtney L."/>
            <person name="Fronick C."/>
            <person name="Harrison M."/>
            <person name="Strong C."/>
            <person name="Farmer C."/>
            <person name="Delahaunty K."/>
            <person name="Markovic C."/>
            <person name="Hall O."/>
            <person name="Minx P."/>
            <person name="Tomlinson C."/>
            <person name="Mitreva M."/>
            <person name="Hou S."/>
            <person name="Chen J."/>
            <person name="Wollam A."/>
            <person name="Pepin K.H."/>
            <person name="Johnson M."/>
            <person name="Bhonagiri V."/>
            <person name="Zhang X."/>
            <person name="Suruliraj S."/>
            <person name="Warren W."/>
            <person name="Chinwalla A."/>
            <person name="Mardis E.R."/>
            <person name="Wilson R.K."/>
        </authorList>
    </citation>
    <scope>NUCLEOTIDE SEQUENCE [LARGE SCALE GENOMIC DNA]</scope>
    <source>
        <strain evidence="1 2">F0439</strain>
    </source>
</reference>
<dbReference type="PATRIC" id="fig|797515.3.peg.2777"/>
<dbReference type="STRING" id="797515.HMPREF9103_03061"/>
<dbReference type="Proteomes" id="UP000004625">
    <property type="component" value="Unassembled WGS sequence"/>
</dbReference>
<dbReference type="RefSeq" id="WP_008215288.1">
    <property type="nucleotide sequence ID" value="NZ_JH415062.1"/>
</dbReference>
<protein>
    <submittedName>
        <fullName evidence="1">Uncharacterized protein</fullName>
    </submittedName>
</protein>
<name>G9ZTH6_9LACO</name>
<evidence type="ECO:0000313" key="1">
    <source>
        <dbReference type="EMBL" id="EHL95263.1"/>
    </source>
</evidence>
<dbReference type="HOGENOM" id="CLU_3291588_0_0_9"/>
<dbReference type="EMBL" id="AGEY01000210">
    <property type="protein sequence ID" value="EHL95263.1"/>
    <property type="molecule type" value="Genomic_DNA"/>
</dbReference>